<organism evidence="4 5">
    <name type="scientific">Olea europaea subsp. europaea</name>
    <dbReference type="NCBI Taxonomy" id="158383"/>
    <lineage>
        <taxon>Eukaryota</taxon>
        <taxon>Viridiplantae</taxon>
        <taxon>Streptophyta</taxon>
        <taxon>Embryophyta</taxon>
        <taxon>Tracheophyta</taxon>
        <taxon>Spermatophyta</taxon>
        <taxon>Magnoliopsida</taxon>
        <taxon>eudicotyledons</taxon>
        <taxon>Gunneridae</taxon>
        <taxon>Pentapetalae</taxon>
        <taxon>asterids</taxon>
        <taxon>lamiids</taxon>
        <taxon>Lamiales</taxon>
        <taxon>Oleaceae</taxon>
        <taxon>Oleeae</taxon>
        <taxon>Olea</taxon>
    </lineage>
</organism>
<accession>A0A8S0TW01</accession>
<keyword evidence="2" id="KW-0067">ATP-binding</keyword>
<keyword evidence="4" id="KW-0418">Kinase</keyword>
<keyword evidence="1" id="KW-0547">Nucleotide-binding</keyword>
<dbReference type="AlphaFoldDB" id="A0A8S0TW01"/>
<keyword evidence="5" id="KW-1185">Reference proteome</keyword>
<evidence type="ECO:0000259" key="3">
    <source>
        <dbReference type="PROSITE" id="PS50030"/>
    </source>
</evidence>
<dbReference type="GO" id="GO:0016301">
    <property type="term" value="F:kinase activity"/>
    <property type="evidence" value="ECO:0007669"/>
    <property type="project" value="UniProtKB-KW"/>
</dbReference>
<evidence type="ECO:0000313" key="5">
    <source>
        <dbReference type="Proteomes" id="UP000594638"/>
    </source>
</evidence>
<evidence type="ECO:0000313" key="4">
    <source>
        <dbReference type="EMBL" id="CAA3010368.1"/>
    </source>
</evidence>
<dbReference type="PROSITE" id="PS50030">
    <property type="entry name" value="UBA"/>
    <property type="match status" value="1"/>
</dbReference>
<dbReference type="Gene3D" id="1.10.8.10">
    <property type="entry name" value="DNA helicase RuvA subunit, C-terminal domain"/>
    <property type="match status" value="1"/>
</dbReference>
<comment type="caution">
    <text evidence="4">The sequence shown here is derived from an EMBL/GenBank/DDBJ whole genome shotgun (WGS) entry which is preliminary data.</text>
</comment>
<dbReference type="Proteomes" id="UP000594638">
    <property type="component" value="Unassembled WGS sequence"/>
</dbReference>
<dbReference type="Gramene" id="OE9A100235T1">
    <property type="protein sequence ID" value="OE9A100235C1"/>
    <property type="gene ID" value="OE9A100235"/>
</dbReference>
<dbReference type="SMART" id="SM00165">
    <property type="entry name" value="UBA"/>
    <property type="match status" value="1"/>
</dbReference>
<dbReference type="InterPro" id="IPR009060">
    <property type="entry name" value="UBA-like_sf"/>
</dbReference>
<reference evidence="4 5" key="1">
    <citation type="submission" date="2019-12" db="EMBL/GenBank/DDBJ databases">
        <authorList>
            <person name="Alioto T."/>
            <person name="Alioto T."/>
            <person name="Gomez Garrido J."/>
        </authorList>
    </citation>
    <scope>NUCLEOTIDE SEQUENCE [LARGE SCALE GENOMIC DNA]</scope>
</reference>
<dbReference type="InterPro" id="IPR028375">
    <property type="entry name" value="KA1/Ssp2_C"/>
</dbReference>
<sequence>MDADNKLDEEIIQEVLRMGFGKNKLIESLQNRIQNNATVAYYLLLDNRSLIFTSYLGGEFQESKEASRTGFYPEVDIHGLPQDRNLRPQLQRQKQWLVGLQVLRVLQELSVRWKKMGHYNMKCLWIHGFQNPTLRV</sequence>
<dbReference type="CDD" id="cd14335">
    <property type="entry name" value="UBA_SnRK1_plant"/>
    <property type="match status" value="1"/>
</dbReference>
<gene>
    <name evidence="4" type="ORF">OLEA9_A100235</name>
</gene>
<dbReference type="SUPFAM" id="SSF103243">
    <property type="entry name" value="KA1-like"/>
    <property type="match status" value="1"/>
</dbReference>
<keyword evidence="4" id="KW-0808">Transferase</keyword>
<dbReference type="OrthoDB" id="193931at2759"/>
<evidence type="ECO:0000256" key="1">
    <source>
        <dbReference type="ARBA" id="ARBA00022741"/>
    </source>
</evidence>
<name>A0A8S0TW01_OLEEU</name>
<dbReference type="Gene3D" id="3.30.310.80">
    <property type="entry name" value="Kinase associated domain 1, KA1"/>
    <property type="match status" value="1"/>
</dbReference>
<dbReference type="SUPFAM" id="SSF46934">
    <property type="entry name" value="UBA-like"/>
    <property type="match status" value="1"/>
</dbReference>
<dbReference type="EMBL" id="CACTIH010007341">
    <property type="protein sequence ID" value="CAA3010368.1"/>
    <property type="molecule type" value="Genomic_DNA"/>
</dbReference>
<protein>
    <submittedName>
        <fullName evidence="4">SNF1-related kinase catalytic subunit alpha KIN10-like</fullName>
    </submittedName>
</protein>
<dbReference type="GO" id="GO:0005524">
    <property type="term" value="F:ATP binding"/>
    <property type="evidence" value="ECO:0007669"/>
    <property type="project" value="UniProtKB-KW"/>
</dbReference>
<feature type="domain" description="UBA" evidence="3">
    <location>
        <begin position="6"/>
        <end position="46"/>
    </location>
</feature>
<evidence type="ECO:0000256" key="2">
    <source>
        <dbReference type="ARBA" id="ARBA00022840"/>
    </source>
</evidence>
<proteinExistence type="predicted"/>
<dbReference type="InterPro" id="IPR015940">
    <property type="entry name" value="UBA"/>
</dbReference>